<feature type="signal peptide" evidence="1">
    <location>
        <begin position="1"/>
        <end position="28"/>
    </location>
</feature>
<dbReference type="EMBL" id="JARJCW010000051">
    <property type="protein sequence ID" value="KAJ7203372.1"/>
    <property type="molecule type" value="Genomic_DNA"/>
</dbReference>
<organism evidence="2 3">
    <name type="scientific">Mycena pura</name>
    <dbReference type="NCBI Taxonomy" id="153505"/>
    <lineage>
        <taxon>Eukaryota</taxon>
        <taxon>Fungi</taxon>
        <taxon>Dikarya</taxon>
        <taxon>Basidiomycota</taxon>
        <taxon>Agaricomycotina</taxon>
        <taxon>Agaricomycetes</taxon>
        <taxon>Agaricomycetidae</taxon>
        <taxon>Agaricales</taxon>
        <taxon>Marasmiineae</taxon>
        <taxon>Mycenaceae</taxon>
        <taxon>Mycena</taxon>
    </lineage>
</organism>
<feature type="chain" id="PRO_5042292519" evidence="1">
    <location>
        <begin position="29"/>
        <end position="260"/>
    </location>
</feature>
<keyword evidence="1" id="KW-0732">Signal</keyword>
<protein>
    <submittedName>
        <fullName evidence="2">Uncharacterized protein</fullName>
    </submittedName>
</protein>
<reference evidence="2" key="1">
    <citation type="submission" date="2023-03" db="EMBL/GenBank/DDBJ databases">
        <title>Massive genome expansion in bonnet fungi (Mycena s.s.) driven by repeated elements and novel gene families across ecological guilds.</title>
        <authorList>
            <consortium name="Lawrence Berkeley National Laboratory"/>
            <person name="Harder C.B."/>
            <person name="Miyauchi S."/>
            <person name="Viragh M."/>
            <person name="Kuo A."/>
            <person name="Thoen E."/>
            <person name="Andreopoulos B."/>
            <person name="Lu D."/>
            <person name="Skrede I."/>
            <person name="Drula E."/>
            <person name="Henrissat B."/>
            <person name="Morin E."/>
            <person name="Kohler A."/>
            <person name="Barry K."/>
            <person name="LaButti K."/>
            <person name="Morin E."/>
            <person name="Salamov A."/>
            <person name="Lipzen A."/>
            <person name="Mereny Z."/>
            <person name="Hegedus B."/>
            <person name="Baldrian P."/>
            <person name="Stursova M."/>
            <person name="Weitz H."/>
            <person name="Taylor A."/>
            <person name="Grigoriev I.V."/>
            <person name="Nagy L.G."/>
            <person name="Martin F."/>
            <person name="Kauserud H."/>
        </authorList>
    </citation>
    <scope>NUCLEOTIDE SEQUENCE</scope>
    <source>
        <strain evidence="2">9144</strain>
    </source>
</reference>
<evidence type="ECO:0000313" key="2">
    <source>
        <dbReference type="EMBL" id="KAJ7203372.1"/>
    </source>
</evidence>
<keyword evidence="3" id="KW-1185">Reference proteome</keyword>
<gene>
    <name evidence="2" type="ORF">GGX14DRAFT_398956</name>
</gene>
<dbReference type="Proteomes" id="UP001219525">
    <property type="component" value="Unassembled WGS sequence"/>
</dbReference>
<name>A0AAD6Y639_9AGAR</name>
<comment type="caution">
    <text evidence="2">The sequence shown here is derived from an EMBL/GenBank/DDBJ whole genome shotgun (WGS) entry which is preliminary data.</text>
</comment>
<accession>A0AAD6Y639</accession>
<proteinExistence type="predicted"/>
<sequence>MTWLCSSHKFLSWLWMAINKMVIPTADSRLRGISGRYNTVKLKPFLNGGQQLTGTETPRGQNHGTHFDGDQQLLFPPLIHPQRDVLLALSTHSGSYAAGITACRVPIDDCLCVLARLLLNSRGILNACPLCVALHPVRPLAVSRAPAPANVLRNVAGRMDLRDGWICGTDGFAGRTDLRDGWICGTDGALTRATSRRVMATSSYELAYDGYERLPDPCRWLQAVTIRGTCRRGYHSIERNTKTKWDPLDIKQTKIPVPVT</sequence>
<dbReference type="AlphaFoldDB" id="A0AAD6Y639"/>
<evidence type="ECO:0000256" key="1">
    <source>
        <dbReference type="SAM" id="SignalP"/>
    </source>
</evidence>
<evidence type="ECO:0000313" key="3">
    <source>
        <dbReference type="Proteomes" id="UP001219525"/>
    </source>
</evidence>